<evidence type="ECO:0000256" key="3">
    <source>
        <dbReference type="ARBA" id="ARBA00022475"/>
    </source>
</evidence>
<sequence>MALLEHLAELHPLLLCAAALGFMCVETSLLVGLFVPGDAVVLLAGTTVGSPARYALLVAATTAGCLAGETFGYALGRRFGPSIRRSWAGRRIGAAKWAKAEEYLRRHGGPAVFGSRFVTVIHSLVPIVAGTLDMPYRRFIGWAAPAALTWSCLYVGAGTAVGASYREAGAELGVWGTLIPPAIVATVVTVRLVHSRIKRHRAARHD</sequence>
<dbReference type="InterPro" id="IPR032818">
    <property type="entry name" value="DedA-like"/>
</dbReference>
<dbReference type="RefSeq" id="WP_253754047.1">
    <property type="nucleotide sequence ID" value="NZ_BAABKA010000091.1"/>
</dbReference>
<name>A0A9X2GXS3_9ACTN</name>
<dbReference type="PANTHER" id="PTHR30353:SF15">
    <property type="entry name" value="INNER MEMBRANE PROTEIN YABI"/>
    <property type="match status" value="1"/>
</dbReference>
<reference evidence="9" key="1">
    <citation type="submission" date="2022-06" db="EMBL/GenBank/DDBJ databases">
        <title>Sequencing the genomes of 1000 actinobacteria strains.</title>
        <authorList>
            <person name="Klenk H.-P."/>
        </authorList>
    </citation>
    <scope>NUCLEOTIDE SEQUENCE</scope>
    <source>
        <strain evidence="9">DSM 46694</strain>
    </source>
</reference>
<dbReference type="AlphaFoldDB" id="A0A9X2GXS3"/>
<protein>
    <submittedName>
        <fullName evidence="9">Membrane protein DedA with SNARE-associated domain</fullName>
    </submittedName>
</protein>
<dbReference type="InterPro" id="IPR032816">
    <property type="entry name" value="VTT_dom"/>
</dbReference>
<comment type="similarity">
    <text evidence="2 7">Belongs to the DedA family.</text>
</comment>
<comment type="caution">
    <text evidence="9">The sequence shown here is derived from an EMBL/GenBank/DDBJ whole genome shotgun (WGS) entry which is preliminary data.</text>
</comment>
<keyword evidence="5 7" id="KW-1133">Transmembrane helix</keyword>
<keyword evidence="4 7" id="KW-0812">Transmembrane</keyword>
<dbReference type="GO" id="GO:0005886">
    <property type="term" value="C:plasma membrane"/>
    <property type="evidence" value="ECO:0007669"/>
    <property type="project" value="UniProtKB-SubCell"/>
</dbReference>
<evidence type="ECO:0000256" key="1">
    <source>
        <dbReference type="ARBA" id="ARBA00004651"/>
    </source>
</evidence>
<evidence type="ECO:0000313" key="10">
    <source>
        <dbReference type="Proteomes" id="UP001139648"/>
    </source>
</evidence>
<keyword evidence="10" id="KW-1185">Reference proteome</keyword>
<evidence type="ECO:0000256" key="5">
    <source>
        <dbReference type="ARBA" id="ARBA00022989"/>
    </source>
</evidence>
<proteinExistence type="inferred from homology"/>
<keyword evidence="6 7" id="KW-0472">Membrane</keyword>
<keyword evidence="3 7" id="KW-1003">Cell membrane</keyword>
<feature type="domain" description="VTT" evidence="8">
    <location>
        <begin position="35"/>
        <end position="159"/>
    </location>
</feature>
<feature type="transmembrane region" description="Helical" evidence="7">
    <location>
        <begin position="54"/>
        <end position="75"/>
    </location>
</feature>
<evidence type="ECO:0000259" key="8">
    <source>
        <dbReference type="Pfam" id="PF09335"/>
    </source>
</evidence>
<dbReference type="PANTHER" id="PTHR30353">
    <property type="entry name" value="INNER MEMBRANE PROTEIN DEDA-RELATED"/>
    <property type="match status" value="1"/>
</dbReference>
<feature type="transmembrane region" description="Helical" evidence="7">
    <location>
        <begin position="139"/>
        <end position="160"/>
    </location>
</feature>
<evidence type="ECO:0000256" key="7">
    <source>
        <dbReference type="RuleBase" id="RU367016"/>
    </source>
</evidence>
<comment type="subcellular location">
    <subcellularLocation>
        <location evidence="1 7">Cell membrane</location>
        <topology evidence="1 7">Multi-pass membrane protein</topology>
    </subcellularLocation>
</comment>
<feature type="transmembrane region" description="Helical" evidence="7">
    <location>
        <begin position="12"/>
        <end position="34"/>
    </location>
</feature>
<evidence type="ECO:0000256" key="4">
    <source>
        <dbReference type="ARBA" id="ARBA00022692"/>
    </source>
</evidence>
<gene>
    <name evidence="9" type="ORF">HD597_009918</name>
</gene>
<accession>A0A9X2GXS3</accession>
<dbReference type="EMBL" id="JAMZEB010000002">
    <property type="protein sequence ID" value="MCP2362898.1"/>
    <property type="molecule type" value="Genomic_DNA"/>
</dbReference>
<organism evidence="9 10">
    <name type="scientific">Nonomuraea thailandensis</name>
    <dbReference type="NCBI Taxonomy" id="1188745"/>
    <lineage>
        <taxon>Bacteria</taxon>
        <taxon>Bacillati</taxon>
        <taxon>Actinomycetota</taxon>
        <taxon>Actinomycetes</taxon>
        <taxon>Streptosporangiales</taxon>
        <taxon>Streptosporangiaceae</taxon>
        <taxon>Nonomuraea</taxon>
    </lineage>
</organism>
<feature type="transmembrane region" description="Helical" evidence="7">
    <location>
        <begin position="172"/>
        <end position="194"/>
    </location>
</feature>
<evidence type="ECO:0000313" key="9">
    <source>
        <dbReference type="EMBL" id="MCP2362898.1"/>
    </source>
</evidence>
<dbReference type="Proteomes" id="UP001139648">
    <property type="component" value="Unassembled WGS sequence"/>
</dbReference>
<evidence type="ECO:0000256" key="2">
    <source>
        <dbReference type="ARBA" id="ARBA00010792"/>
    </source>
</evidence>
<dbReference type="Pfam" id="PF09335">
    <property type="entry name" value="VTT_dom"/>
    <property type="match status" value="1"/>
</dbReference>
<evidence type="ECO:0000256" key="6">
    <source>
        <dbReference type="ARBA" id="ARBA00023136"/>
    </source>
</evidence>